<gene>
    <name evidence="2" type="ORF">COO92_13220</name>
</gene>
<feature type="transmembrane region" description="Helical" evidence="1">
    <location>
        <begin position="134"/>
        <end position="154"/>
    </location>
</feature>
<feature type="transmembrane region" description="Helical" evidence="1">
    <location>
        <begin position="9"/>
        <end position="29"/>
    </location>
</feature>
<accession>A0A2N3L4K1</accession>
<comment type="caution">
    <text evidence="2">The sequence shown here is derived from an EMBL/GenBank/DDBJ whole genome shotgun (WGS) entry which is preliminary data.</text>
</comment>
<dbReference type="AlphaFoldDB" id="A0A2N3L4K1"/>
<evidence type="ECO:0008006" key="4">
    <source>
        <dbReference type="Google" id="ProtNLM"/>
    </source>
</evidence>
<name>A0A2N3L4K1_9PROT</name>
<proteinExistence type="predicted"/>
<keyword evidence="3" id="KW-1185">Reference proteome</keyword>
<evidence type="ECO:0000313" key="2">
    <source>
        <dbReference type="EMBL" id="PKR57731.1"/>
    </source>
</evidence>
<evidence type="ECO:0000313" key="3">
    <source>
        <dbReference type="Proteomes" id="UP000233332"/>
    </source>
</evidence>
<keyword evidence="1" id="KW-1133">Transmembrane helix</keyword>
<keyword evidence="1" id="KW-0812">Transmembrane</keyword>
<feature type="transmembrane region" description="Helical" evidence="1">
    <location>
        <begin position="61"/>
        <end position="83"/>
    </location>
</feature>
<protein>
    <recommendedName>
        <fullName evidence="4">Intracellular septation protein</fullName>
    </recommendedName>
</protein>
<feature type="transmembrane region" description="Helical" evidence="1">
    <location>
        <begin position="89"/>
        <end position="113"/>
    </location>
</feature>
<reference evidence="2 3" key="1">
    <citation type="submission" date="2017-09" db="EMBL/GenBank/DDBJ databases">
        <title>Biodiversity and function of Thalassospira species in the particle-attached aromatic-hydrocarbon-degrading consortia from the surface seawater of the China South Sea.</title>
        <authorList>
            <person name="Dong C."/>
            <person name="Lai Q."/>
            <person name="Shao Z."/>
        </authorList>
    </citation>
    <scope>NUCLEOTIDE SEQUENCE [LARGE SCALE GENOMIC DNA]</scope>
    <source>
        <strain evidence="2 3">139Z-12</strain>
    </source>
</reference>
<feature type="transmembrane region" description="Helical" evidence="1">
    <location>
        <begin position="35"/>
        <end position="54"/>
    </location>
</feature>
<dbReference type="Proteomes" id="UP000233332">
    <property type="component" value="Unassembled WGS sequence"/>
</dbReference>
<keyword evidence="1" id="KW-0472">Membrane</keyword>
<sequence length="201" mass="22317">MPWSAPNRIATIVLSVLGIGYPVLVYFGLSSFSPRVILFLLLAAVVVRAILYLINRKYAQAGLALLVAAILSVAGIASELVAIRFYPVIVAGSLAAVFTVSLFSGMPIIERFARMRSAELDGFARAYTRKLTKVWIGFFIANGLIAGWTALYASLETWTLYNGLISYVLIGILFVGEWPVRRFLRARHDRHTQNRPRQEPV</sequence>
<organism evidence="2 3">
    <name type="scientific">Thalassospira lohafexi</name>
    <dbReference type="NCBI Taxonomy" id="744227"/>
    <lineage>
        <taxon>Bacteria</taxon>
        <taxon>Pseudomonadati</taxon>
        <taxon>Pseudomonadota</taxon>
        <taxon>Alphaproteobacteria</taxon>
        <taxon>Rhodospirillales</taxon>
        <taxon>Thalassospiraceae</taxon>
        <taxon>Thalassospira</taxon>
    </lineage>
</organism>
<dbReference type="EMBL" id="NXGX01000005">
    <property type="protein sequence ID" value="PKR57731.1"/>
    <property type="molecule type" value="Genomic_DNA"/>
</dbReference>
<feature type="transmembrane region" description="Helical" evidence="1">
    <location>
        <begin position="160"/>
        <end position="180"/>
    </location>
</feature>
<dbReference type="RefSeq" id="WP_101302817.1">
    <property type="nucleotide sequence ID" value="NZ_NXGX01000005.1"/>
</dbReference>
<evidence type="ECO:0000256" key="1">
    <source>
        <dbReference type="SAM" id="Phobius"/>
    </source>
</evidence>